<dbReference type="AlphaFoldDB" id="A0A5B7I0S7"/>
<evidence type="ECO:0000313" key="3">
    <source>
        <dbReference type="Proteomes" id="UP000324222"/>
    </source>
</evidence>
<accession>A0A5B7I0S7</accession>
<sequence>MDDGKGIYGDLAPSAPHVVNIDVESGRVTVESPQDSDFLSSVHMQMLLPIVHLTLVVFYINIHICGVYSGNSRLTENTLSNLPKGYGVLQSA</sequence>
<dbReference type="OrthoDB" id="5876240at2759"/>
<dbReference type="EMBL" id="VSRR010041777">
    <property type="protein sequence ID" value="MPC75745.1"/>
    <property type="molecule type" value="Genomic_DNA"/>
</dbReference>
<keyword evidence="1" id="KW-0812">Transmembrane</keyword>
<protein>
    <submittedName>
        <fullName evidence="2">Uncharacterized protein</fullName>
    </submittedName>
</protein>
<keyword evidence="3" id="KW-1185">Reference proteome</keyword>
<gene>
    <name evidence="2" type="ORF">E2C01_070139</name>
</gene>
<comment type="caution">
    <text evidence="2">The sequence shown here is derived from an EMBL/GenBank/DDBJ whole genome shotgun (WGS) entry which is preliminary data.</text>
</comment>
<proteinExistence type="predicted"/>
<keyword evidence="1" id="KW-0472">Membrane</keyword>
<evidence type="ECO:0000313" key="2">
    <source>
        <dbReference type="EMBL" id="MPC75745.1"/>
    </source>
</evidence>
<keyword evidence="1" id="KW-1133">Transmembrane helix</keyword>
<evidence type="ECO:0000256" key="1">
    <source>
        <dbReference type="SAM" id="Phobius"/>
    </source>
</evidence>
<organism evidence="2 3">
    <name type="scientific">Portunus trituberculatus</name>
    <name type="common">Swimming crab</name>
    <name type="synonym">Neptunus trituberculatus</name>
    <dbReference type="NCBI Taxonomy" id="210409"/>
    <lineage>
        <taxon>Eukaryota</taxon>
        <taxon>Metazoa</taxon>
        <taxon>Ecdysozoa</taxon>
        <taxon>Arthropoda</taxon>
        <taxon>Crustacea</taxon>
        <taxon>Multicrustacea</taxon>
        <taxon>Malacostraca</taxon>
        <taxon>Eumalacostraca</taxon>
        <taxon>Eucarida</taxon>
        <taxon>Decapoda</taxon>
        <taxon>Pleocyemata</taxon>
        <taxon>Brachyura</taxon>
        <taxon>Eubrachyura</taxon>
        <taxon>Portunoidea</taxon>
        <taxon>Portunidae</taxon>
        <taxon>Portuninae</taxon>
        <taxon>Portunus</taxon>
    </lineage>
</organism>
<reference evidence="2 3" key="1">
    <citation type="submission" date="2019-05" db="EMBL/GenBank/DDBJ databases">
        <title>Another draft genome of Portunus trituberculatus and its Hox gene families provides insights of decapod evolution.</title>
        <authorList>
            <person name="Jeong J.-H."/>
            <person name="Song I."/>
            <person name="Kim S."/>
            <person name="Choi T."/>
            <person name="Kim D."/>
            <person name="Ryu S."/>
            <person name="Kim W."/>
        </authorList>
    </citation>
    <scope>NUCLEOTIDE SEQUENCE [LARGE SCALE GENOMIC DNA]</scope>
    <source>
        <tissue evidence="2">Muscle</tissue>
    </source>
</reference>
<feature type="transmembrane region" description="Helical" evidence="1">
    <location>
        <begin position="46"/>
        <end position="68"/>
    </location>
</feature>
<name>A0A5B7I0S7_PORTR</name>
<dbReference type="Proteomes" id="UP000324222">
    <property type="component" value="Unassembled WGS sequence"/>
</dbReference>